<keyword evidence="8" id="KW-0234">DNA repair</keyword>
<dbReference type="CDD" id="cd06445">
    <property type="entry name" value="ATase"/>
    <property type="match status" value="1"/>
</dbReference>
<dbReference type="Pfam" id="PF01035">
    <property type="entry name" value="DNA_binding_1"/>
    <property type="match status" value="1"/>
</dbReference>
<dbReference type="InterPro" id="IPR001497">
    <property type="entry name" value="MethylDNA_cys_MeTrfase_AS"/>
</dbReference>
<dbReference type="PROSITE" id="PS00041">
    <property type="entry name" value="HTH_ARAC_FAMILY_1"/>
    <property type="match status" value="1"/>
</dbReference>
<keyword evidence="13" id="KW-1185">Reference proteome</keyword>
<evidence type="ECO:0000256" key="4">
    <source>
        <dbReference type="ARBA" id="ARBA00022763"/>
    </source>
</evidence>
<evidence type="ECO:0000256" key="10">
    <source>
        <dbReference type="SAM" id="MobiDB-lite"/>
    </source>
</evidence>
<feature type="compositionally biased region" description="Polar residues" evidence="10">
    <location>
        <begin position="10"/>
        <end position="23"/>
    </location>
</feature>
<keyword evidence="4" id="KW-0227">DNA damage</keyword>
<feature type="region of interest" description="Disordered" evidence="10">
    <location>
        <begin position="1"/>
        <end position="26"/>
    </location>
</feature>
<evidence type="ECO:0000256" key="7">
    <source>
        <dbReference type="ARBA" id="ARBA00023163"/>
    </source>
</evidence>
<gene>
    <name evidence="12" type="ORF">EV672_106209</name>
</gene>
<evidence type="ECO:0000259" key="11">
    <source>
        <dbReference type="PROSITE" id="PS01124"/>
    </source>
</evidence>
<dbReference type="InterPro" id="IPR014048">
    <property type="entry name" value="MethylDNA_cys_MeTrfase_DNA-bd"/>
</dbReference>
<feature type="domain" description="HTH araC/xylS-type" evidence="11">
    <location>
        <begin position="29"/>
        <end position="129"/>
    </location>
</feature>
<dbReference type="Proteomes" id="UP000294593">
    <property type="component" value="Unassembled WGS sequence"/>
</dbReference>
<organism evidence="12 13">
    <name type="scientific">Aquabacterium commune</name>
    <dbReference type="NCBI Taxonomy" id="70586"/>
    <lineage>
        <taxon>Bacteria</taxon>
        <taxon>Pseudomonadati</taxon>
        <taxon>Pseudomonadota</taxon>
        <taxon>Betaproteobacteria</taxon>
        <taxon>Burkholderiales</taxon>
        <taxon>Aquabacterium</taxon>
    </lineage>
</organism>
<dbReference type="Gene3D" id="1.10.10.10">
    <property type="entry name" value="Winged helix-like DNA-binding domain superfamily/Winged helix DNA-binding domain"/>
    <property type="match status" value="1"/>
</dbReference>
<dbReference type="InterPro" id="IPR036217">
    <property type="entry name" value="MethylDNA_cys_MeTrfase_DNAb"/>
</dbReference>
<evidence type="ECO:0000256" key="6">
    <source>
        <dbReference type="ARBA" id="ARBA00023125"/>
    </source>
</evidence>
<reference evidence="12 13" key="1">
    <citation type="submission" date="2019-03" db="EMBL/GenBank/DDBJ databases">
        <title>Genomic Encyclopedia of Type Strains, Phase IV (KMG-IV): sequencing the most valuable type-strain genomes for metagenomic binning, comparative biology and taxonomic classification.</title>
        <authorList>
            <person name="Goeker M."/>
        </authorList>
    </citation>
    <scope>NUCLEOTIDE SEQUENCE [LARGE SCALE GENOMIC DNA]</scope>
    <source>
        <strain evidence="12 13">DSM 11901</strain>
    </source>
</reference>
<dbReference type="GO" id="GO:0006281">
    <property type="term" value="P:DNA repair"/>
    <property type="evidence" value="ECO:0007669"/>
    <property type="project" value="UniProtKB-KW"/>
</dbReference>
<dbReference type="InterPro" id="IPR009057">
    <property type="entry name" value="Homeodomain-like_sf"/>
</dbReference>
<dbReference type="InterPro" id="IPR018062">
    <property type="entry name" value="HTH_AraC-typ_CS"/>
</dbReference>
<dbReference type="SUPFAM" id="SSF46767">
    <property type="entry name" value="Methylated DNA-protein cysteine methyltransferase, C-terminal domain"/>
    <property type="match status" value="1"/>
</dbReference>
<dbReference type="PANTHER" id="PTHR10815">
    <property type="entry name" value="METHYLATED-DNA--PROTEIN-CYSTEINE METHYLTRANSFERASE"/>
    <property type="match status" value="1"/>
</dbReference>
<keyword evidence="2 12" id="KW-0489">Methyltransferase</keyword>
<evidence type="ECO:0000256" key="1">
    <source>
        <dbReference type="ARBA" id="ARBA00001286"/>
    </source>
</evidence>
<evidence type="ECO:0000256" key="8">
    <source>
        <dbReference type="ARBA" id="ARBA00023204"/>
    </source>
</evidence>
<dbReference type="Gene3D" id="3.30.160.70">
    <property type="entry name" value="Methylated DNA-protein cysteine methyltransferase domain"/>
    <property type="match status" value="1"/>
</dbReference>
<keyword evidence="5" id="KW-0805">Transcription regulation</keyword>
<dbReference type="SMART" id="SM00342">
    <property type="entry name" value="HTH_ARAC"/>
    <property type="match status" value="1"/>
</dbReference>
<dbReference type="NCBIfam" id="TIGR00589">
    <property type="entry name" value="ogt"/>
    <property type="match status" value="1"/>
</dbReference>
<accession>A0A4R6R9F4</accession>
<dbReference type="SUPFAM" id="SSF46689">
    <property type="entry name" value="Homeodomain-like"/>
    <property type="match status" value="1"/>
</dbReference>
<dbReference type="InterPro" id="IPR036388">
    <property type="entry name" value="WH-like_DNA-bd_sf"/>
</dbReference>
<evidence type="ECO:0000256" key="2">
    <source>
        <dbReference type="ARBA" id="ARBA00022603"/>
    </source>
</evidence>
<dbReference type="EMBL" id="SNXW01000006">
    <property type="protein sequence ID" value="TDP82246.1"/>
    <property type="molecule type" value="Genomic_DNA"/>
</dbReference>
<proteinExistence type="predicted"/>
<dbReference type="GO" id="GO:0032259">
    <property type="term" value="P:methylation"/>
    <property type="evidence" value="ECO:0007669"/>
    <property type="project" value="UniProtKB-KW"/>
</dbReference>
<comment type="catalytic activity">
    <reaction evidence="1">
        <text>a 4-O-methyl-thymidine in DNA + L-cysteinyl-[protein] = a thymidine in DNA + S-methyl-L-cysteinyl-[protein]</text>
        <dbReference type="Rhea" id="RHEA:53428"/>
        <dbReference type="Rhea" id="RHEA-COMP:10131"/>
        <dbReference type="Rhea" id="RHEA-COMP:10132"/>
        <dbReference type="Rhea" id="RHEA-COMP:13555"/>
        <dbReference type="Rhea" id="RHEA-COMP:13556"/>
        <dbReference type="ChEBI" id="CHEBI:29950"/>
        <dbReference type="ChEBI" id="CHEBI:82612"/>
        <dbReference type="ChEBI" id="CHEBI:137386"/>
        <dbReference type="ChEBI" id="CHEBI:137387"/>
        <dbReference type="EC" id="2.1.1.63"/>
    </reaction>
</comment>
<dbReference type="NCBIfam" id="NF011964">
    <property type="entry name" value="PRK15435.1"/>
    <property type="match status" value="1"/>
</dbReference>
<comment type="caution">
    <text evidence="12">The sequence shown here is derived from an EMBL/GenBank/DDBJ whole genome shotgun (WGS) entry which is preliminary data.</text>
</comment>
<evidence type="ECO:0000256" key="3">
    <source>
        <dbReference type="ARBA" id="ARBA00022679"/>
    </source>
</evidence>
<evidence type="ECO:0000256" key="5">
    <source>
        <dbReference type="ARBA" id="ARBA00023015"/>
    </source>
</evidence>
<dbReference type="Gene3D" id="1.10.10.60">
    <property type="entry name" value="Homeodomain-like"/>
    <property type="match status" value="1"/>
</dbReference>
<evidence type="ECO:0000313" key="13">
    <source>
        <dbReference type="Proteomes" id="UP000294593"/>
    </source>
</evidence>
<dbReference type="Pfam" id="PF12833">
    <property type="entry name" value="HTH_18"/>
    <property type="match status" value="1"/>
</dbReference>
<keyword evidence="3 12" id="KW-0808">Transferase</keyword>
<dbReference type="SUPFAM" id="SSF53155">
    <property type="entry name" value="Methylated DNA-protein cysteine methyltransferase domain"/>
    <property type="match status" value="1"/>
</dbReference>
<sequence>MPARLPSAPQPTVATTAHPSAQTPAHRHTSLVAALCRHIEAAEQPPSLNALAAQAQMSPHHLHRIFKAVTGITPKAYADAHRAHKVREALGAGQRITDALHEAGFQAPSRFYEGARQRLGMTPSAFRGGGKDTVVHFAVAQCSLGAVLVAASALGVCAISLGDDAGVLTRELQDRFPQAELIGADTDFERLVAQVIGLVEMPTQSHSLPLDVRGTAFQQRVWQALRDIPPGQTVSYTELAERIGSPTSVRAVARACASNTLAVAIPCHRVVRLNGDLSGYRWGVARKQALLVREADPAAPMASLASLTPPADTPRP</sequence>
<dbReference type="InterPro" id="IPR018060">
    <property type="entry name" value="HTH_AraC"/>
</dbReference>
<evidence type="ECO:0000313" key="12">
    <source>
        <dbReference type="EMBL" id="TDP82246.1"/>
    </source>
</evidence>
<dbReference type="GO" id="GO:0043565">
    <property type="term" value="F:sequence-specific DNA binding"/>
    <property type="evidence" value="ECO:0007669"/>
    <property type="project" value="InterPro"/>
</dbReference>
<dbReference type="InterPro" id="IPR036631">
    <property type="entry name" value="MGMT_N_sf"/>
</dbReference>
<dbReference type="FunFam" id="1.10.10.10:FF:000410">
    <property type="entry name" value="ADA regulatory protein, putative"/>
    <property type="match status" value="1"/>
</dbReference>
<protein>
    <submittedName>
        <fullName evidence="12">DNA-O6-methylguanine--protein-cysteine S-methyltransferase /transcriptional regulator Ada</fullName>
    </submittedName>
</protein>
<dbReference type="GO" id="GO:0003700">
    <property type="term" value="F:DNA-binding transcription factor activity"/>
    <property type="evidence" value="ECO:0007669"/>
    <property type="project" value="InterPro"/>
</dbReference>
<keyword evidence="7" id="KW-0804">Transcription</keyword>
<evidence type="ECO:0000256" key="9">
    <source>
        <dbReference type="ARBA" id="ARBA00049348"/>
    </source>
</evidence>
<keyword evidence="6" id="KW-0238">DNA-binding</keyword>
<dbReference type="PANTHER" id="PTHR10815:SF14">
    <property type="entry name" value="BIFUNCTIONAL TRANSCRIPTIONAL ACTIVATOR_DNA REPAIR ENZYME ADA"/>
    <property type="match status" value="1"/>
</dbReference>
<dbReference type="PROSITE" id="PS01124">
    <property type="entry name" value="HTH_ARAC_FAMILY_2"/>
    <property type="match status" value="1"/>
</dbReference>
<comment type="catalytic activity">
    <reaction evidence="9">
        <text>a 6-O-methyl-2'-deoxyguanosine in DNA + L-cysteinyl-[protein] = S-methyl-L-cysteinyl-[protein] + a 2'-deoxyguanosine in DNA</text>
        <dbReference type="Rhea" id="RHEA:24000"/>
        <dbReference type="Rhea" id="RHEA-COMP:10131"/>
        <dbReference type="Rhea" id="RHEA-COMP:10132"/>
        <dbReference type="Rhea" id="RHEA-COMP:11367"/>
        <dbReference type="Rhea" id="RHEA-COMP:11368"/>
        <dbReference type="ChEBI" id="CHEBI:29950"/>
        <dbReference type="ChEBI" id="CHEBI:82612"/>
        <dbReference type="ChEBI" id="CHEBI:85445"/>
        <dbReference type="ChEBI" id="CHEBI:85448"/>
        <dbReference type="EC" id="2.1.1.63"/>
    </reaction>
</comment>
<dbReference type="AlphaFoldDB" id="A0A4R6R9F4"/>
<name>A0A4R6R9F4_9BURK</name>
<dbReference type="GO" id="GO:0003908">
    <property type="term" value="F:methylated-DNA-[protein]-cysteine S-methyltransferase activity"/>
    <property type="evidence" value="ECO:0007669"/>
    <property type="project" value="UniProtKB-EC"/>
</dbReference>
<dbReference type="PROSITE" id="PS00374">
    <property type="entry name" value="MGMT"/>
    <property type="match status" value="1"/>
</dbReference>